<gene>
    <name evidence="10" type="ORF">A2Z33_00085</name>
</gene>
<dbReference type="SUPFAM" id="SSF55060">
    <property type="entry name" value="GHMP Kinase, C-terminal domain"/>
    <property type="match status" value="1"/>
</dbReference>
<dbReference type="InterPro" id="IPR014721">
    <property type="entry name" value="Ribsml_uS5_D2-typ_fold_subgr"/>
</dbReference>
<evidence type="ECO:0000256" key="3">
    <source>
        <dbReference type="ARBA" id="ARBA00022516"/>
    </source>
</evidence>
<dbReference type="EMBL" id="MFJD01000014">
    <property type="protein sequence ID" value="OGG01567.1"/>
    <property type="molecule type" value="Genomic_DNA"/>
</dbReference>
<proteinExistence type="inferred from homology"/>
<dbReference type="GO" id="GO:0019287">
    <property type="term" value="P:isopentenyl diphosphate biosynthetic process, mevalonate pathway"/>
    <property type="evidence" value="ECO:0007669"/>
    <property type="project" value="InterPro"/>
</dbReference>
<name>A0A1F5YNN1_9BACT</name>
<organism evidence="10 11">
    <name type="scientific">Candidatus Gottesmanbacteria bacterium RBG_16_52_11</name>
    <dbReference type="NCBI Taxonomy" id="1798374"/>
    <lineage>
        <taxon>Bacteria</taxon>
        <taxon>Candidatus Gottesmaniibacteriota</taxon>
    </lineage>
</organism>
<dbReference type="InterPro" id="IPR005935">
    <property type="entry name" value="Mev_decarb"/>
</dbReference>
<dbReference type="Gene3D" id="3.30.230.10">
    <property type="match status" value="1"/>
</dbReference>
<dbReference type="InterPro" id="IPR029765">
    <property type="entry name" value="Mev_diP_decarb"/>
</dbReference>
<dbReference type="Proteomes" id="UP000178448">
    <property type="component" value="Unassembled WGS sequence"/>
</dbReference>
<dbReference type="Pfam" id="PF18376">
    <property type="entry name" value="MDD_C"/>
    <property type="match status" value="1"/>
</dbReference>
<evidence type="ECO:0000259" key="9">
    <source>
        <dbReference type="Pfam" id="PF22700"/>
    </source>
</evidence>
<dbReference type="FunFam" id="3.30.230.10:FF:000072">
    <property type="entry name" value="Diphosphomevalonate decarboxylase"/>
    <property type="match status" value="1"/>
</dbReference>
<evidence type="ECO:0000256" key="7">
    <source>
        <dbReference type="ARBA" id="ARBA00023239"/>
    </source>
</evidence>
<comment type="caution">
    <text evidence="10">The sequence shown here is derived from an EMBL/GenBank/DDBJ whole genome shotgun (WGS) entry which is preliminary data.</text>
</comment>
<evidence type="ECO:0000256" key="1">
    <source>
        <dbReference type="ARBA" id="ARBA00008831"/>
    </source>
</evidence>
<dbReference type="Pfam" id="PF22700">
    <property type="entry name" value="MVD-like_N"/>
    <property type="match status" value="1"/>
</dbReference>
<feature type="domain" description="Diphosphomevalonate decarboxylase-like N-terminal" evidence="9">
    <location>
        <begin position="7"/>
        <end position="160"/>
    </location>
</feature>
<accession>A0A1F5YNN1</accession>
<keyword evidence="6" id="KW-0443">Lipid metabolism</keyword>
<dbReference type="GO" id="GO:0005524">
    <property type="term" value="F:ATP binding"/>
    <property type="evidence" value="ECO:0007669"/>
    <property type="project" value="UniProtKB-KW"/>
</dbReference>
<protein>
    <recommendedName>
        <fullName evidence="2">diphosphomevalonate decarboxylase</fullName>
        <ecNumber evidence="2">4.1.1.33</ecNumber>
    </recommendedName>
</protein>
<dbReference type="PANTHER" id="PTHR10977:SF3">
    <property type="entry name" value="DIPHOSPHOMEVALONATE DECARBOXYLASE"/>
    <property type="match status" value="1"/>
</dbReference>
<evidence type="ECO:0000313" key="10">
    <source>
        <dbReference type="EMBL" id="OGG01567.1"/>
    </source>
</evidence>
<comment type="similarity">
    <text evidence="1">Belongs to the diphosphomevalonate decarboxylase family.</text>
</comment>
<evidence type="ECO:0000256" key="2">
    <source>
        <dbReference type="ARBA" id="ARBA00012296"/>
    </source>
</evidence>
<dbReference type="GO" id="GO:0005829">
    <property type="term" value="C:cytosol"/>
    <property type="evidence" value="ECO:0007669"/>
    <property type="project" value="InterPro"/>
</dbReference>
<dbReference type="GO" id="GO:0004163">
    <property type="term" value="F:diphosphomevalonate decarboxylase activity"/>
    <property type="evidence" value="ECO:0007669"/>
    <property type="project" value="UniProtKB-EC"/>
</dbReference>
<evidence type="ECO:0000256" key="6">
    <source>
        <dbReference type="ARBA" id="ARBA00023098"/>
    </source>
</evidence>
<keyword evidence="4" id="KW-0547">Nucleotide-binding</keyword>
<keyword evidence="3" id="KW-0444">Lipid biosynthesis</keyword>
<keyword evidence="5" id="KW-0067">ATP-binding</keyword>
<sequence length="324" mass="35590">MKATAFAPSNIAFIKYWGKKDEALRIPENGSISMNLSGMTTKTMVEFSSHYQADEVVIDGKIIPQPDRITAHLNRIRDMAGFRNRAKVVSGNSFPAGTGLSSSASGFAALTVAGAEAAGLRLSEKELSMLARQGSGSACRSVPDGFTEWLGGDSDDTSYAVSLYPPEHWDIVDIVAVVTQDPKEIPTTEGMKGLRKSPFSGVRLSDMDRKIAFCKKLIKARDFCQLGELVESEALEMHAVMITQIPALLYWTTGTLRIMNLVQAWRREGLPVYFTINTGQNIHILTLPETEAEIGKRLHSLRYVRDVISNHPTSGTRLVTGHLF</sequence>
<keyword evidence="7" id="KW-0456">Lyase</keyword>
<feature type="domain" description="Mvd1 C-terminal" evidence="8">
    <location>
        <begin position="174"/>
        <end position="301"/>
    </location>
</feature>
<dbReference type="PANTHER" id="PTHR10977">
    <property type="entry name" value="DIPHOSPHOMEVALONATE DECARBOXYLASE"/>
    <property type="match status" value="1"/>
</dbReference>
<dbReference type="SUPFAM" id="SSF54211">
    <property type="entry name" value="Ribosomal protein S5 domain 2-like"/>
    <property type="match status" value="1"/>
</dbReference>
<dbReference type="Gene3D" id="3.30.70.890">
    <property type="entry name" value="GHMP kinase, C-terminal domain"/>
    <property type="match status" value="1"/>
</dbReference>
<dbReference type="InterPro" id="IPR020568">
    <property type="entry name" value="Ribosomal_Su5_D2-typ_SF"/>
</dbReference>
<reference evidence="10 11" key="1">
    <citation type="journal article" date="2016" name="Nat. Commun.">
        <title>Thousands of microbial genomes shed light on interconnected biogeochemical processes in an aquifer system.</title>
        <authorList>
            <person name="Anantharaman K."/>
            <person name="Brown C.T."/>
            <person name="Hug L.A."/>
            <person name="Sharon I."/>
            <person name="Castelle C.J."/>
            <person name="Probst A.J."/>
            <person name="Thomas B.C."/>
            <person name="Singh A."/>
            <person name="Wilkins M.J."/>
            <person name="Karaoz U."/>
            <person name="Brodie E.L."/>
            <person name="Williams K.H."/>
            <person name="Hubbard S.S."/>
            <person name="Banfield J.F."/>
        </authorList>
    </citation>
    <scope>NUCLEOTIDE SEQUENCE [LARGE SCALE GENOMIC DNA]</scope>
</reference>
<evidence type="ECO:0000256" key="5">
    <source>
        <dbReference type="ARBA" id="ARBA00022840"/>
    </source>
</evidence>
<dbReference type="EC" id="4.1.1.33" evidence="2"/>
<dbReference type="InterPro" id="IPR041431">
    <property type="entry name" value="Mvd1_C"/>
</dbReference>
<evidence type="ECO:0000313" key="11">
    <source>
        <dbReference type="Proteomes" id="UP000178448"/>
    </source>
</evidence>
<evidence type="ECO:0000259" key="8">
    <source>
        <dbReference type="Pfam" id="PF18376"/>
    </source>
</evidence>
<dbReference type="InterPro" id="IPR036554">
    <property type="entry name" value="GHMP_kinase_C_sf"/>
</dbReference>
<dbReference type="AlphaFoldDB" id="A0A1F5YNN1"/>
<evidence type="ECO:0000256" key="4">
    <source>
        <dbReference type="ARBA" id="ARBA00022741"/>
    </source>
</evidence>
<dbReference type="PIRSF" id="PIRSF015950">
    <property type="entry name" value="Mev_P_decrbx"/>
    <property type="match status" value="1"/>
</dbReference>
<dbReference type="STRING" id="1798374.A2Z33_00085"/>
<dbReference type="NCBIfam" id="TIGR01240">
    <property type="entry name" value="mevDPdecarb"/>
    <property type="match status" value="1"/>
</dbReference>
<dbReference type="InterPro" id="IPR053859">
    <property type="entry name" value="MVD-like_N"/>
</dbReference>